<reference evidence="3" key="1">
    <citation type="journal article" date="2014" name="Int. J. Syst. Evol. Microbiol.">
        <title>Complete genome sequence of Corynebacterium casei LMG S-19264T (=DSM 44701T), isolated from a smear-ripened cheese.</title>
        <authorList>
            <consortium name="US DOE Joint Genome Institute (JGI-PGF)"/>
            <person name="Walter F."/>
            <person name="Albersmeier A."/>
            <person name="Kalinowski J."/>
            <person name="Ruckert C."/>
        </authorList>
    </citation>
    <scope>NUCLEOTIDE SEQUENCE</scope>
    <source>
        <strain evidence="3">KCTC 42249</strain>
    </source>
</reference>
<protein>
    <submittedName>
        <fullName evidence="3">Uncharacterized protein</fullName>
    </submittedName>
</protein>
<dbReference type="RefSeq" id="WP_189506395.1">
    <property type="nucleotide sequence ID" value="NZ_BMZQ01000003.1"/>
</dbReference>
<reference evidence="3" key="2">
    <citation type="submission" date="2020-09" db="EMBL/GenBank/DDBJ databases">
        <authorList>
            <person name="Sun Q."/>
            <person name="Kim S."/>
        </authorList>
    </citation>
    <scope>NUCLEOTIDE SEQUENCE</scope>
    <source>
        <strain evidence="3">KCTC 42249</strain>
    </source>
</reference>
<name>A0A8J3DXP8_9HYPH</name>
<feature type="transmembrane region" description="Helical" evidence="2">
    <location>
        <begin position="154"/>
        <end position="177"/>
    </location>
</feature>
<dbReference type="Proteomes" id="UP000630142">
    <property type="component" value="Unassembled WGS sequence"/>
</dbReference>
<accession>A0A8J3DXP8</accession>
<evidence type="ECO:0000313" key="4">
    <source>
        <dbReference type="Proteomes" id="UP000630142"/>
    </source>
</evidence>
<comment type="caution">
    <text evidence="3">The sequence shown here is derived from an EMBL/GenBank/DDBJ whole genome shotgun (WGS) entry which is preliminary data.</text>
</comment>
<dbReference type="InterPro" id="IPR046121">
    <property type="entry name" value="DUF6118"/>
</dbReference>
<keyword evidence="4" id="KW-1185">Reference proteome</keyword>
<feature type="region of interest" description="Disordered" evidence="1">
    <location>
        <begin position="1"/>
        <end position="20"/>
    </location>
</feature>
<keyword evidence="2" id="KW-0812">Transmembrane</keyword>
<evidence type="ECO:0000256" key="2">
    <source>
        <dbReference type="SAM" id="Phobius"/>
    </source>
</evidence>
<evidence type="ECO:0000313" key="3">
    <source>
        <dbReference type="EMBL" id="GHD21174.1"/>
    </source>
</evidence>
<proteinExistence type="predicted"/>
<evidence type="ECO:0000256" key="1">
    <source>
        <dbReference type="SAM" id="MobiDB-lite"/>
    </source>
</evidence>
<organism evidence="3 4">
    <name type="scientific">Tianweitania populi</name>
    <dbReference type="NCBI Taxonomy" id="1607949"/>
    <lineage>
        <taxon>Bacteria</taxon>
        <taxon>Pseudomonadati</taxon>
        <taxon>Pseudomonadota</taxon>
        <taxon>Alphaproteobacteria</taxon>
        <taxon>Hyphomicrobiales</taxon>
        <taxon>Phyllobacteriaceae</taxon>
        <taxon>Tianweitania</taxon>
    </lineage>
</organism>
<keyword evidence="2" id="KW-1133">Transmembrane helix</keyword>
<gene>
    <name evidence="3" type="ORF">GCM10016234_34560</name>
</gene>
<dbReference type="AlphaFoldDB" id="A0A8J3DXP8"/>
<sequence>MADDQNQGLEDLDTDILNNEDANDPAAVAFEALRNTVETLAADLTREMMTIRSGIEFALDRMEQRGAPVDYSPEIGRMERNQAETNERLQAIEQSSALKHGPEHYARVIENSGESLVRTAAQHLERQASDLERAGRNLSAHVASARERNRQNRWFIIAAFCGMLAGVVLTLFLPAMLPF</sequence>
<keyword evidence="2" id="KW-0472">Membrane</keyword>
<dbReference type="EMBL" id="BMZQ01000003">
    <property type="protein sequence ID" value="GHD21174.1"/>
    <property type="molecule type" value="Genomic_DNA"/>
</dbReference>
<dbReference type="Pfam" id="PF19613">
    <property type="entry name" value="DUF6118"/>
    <property type="match status" value="1"/>
</dbReference>